<dbReference type="Gene3D" id="2.120.10.60">
    <property type="entry name" value="Tricorn protease N-terminal domain"/>
    <property type="match status" value="1"/>
</dbReference>
<evidence type="ECO:0000313" key="12">
    <source>
        <dbReference type="EMBL" id="MBD3869498.1"/>
    </source>
</evidence>
<dbReference type="Pfam" id="PF14684">
    <property type="entry name" value="Tricorn_C1"/>
    <property type="match status" value="1"/>
</dbReference>
<dbReference type="Gene3D" id="3.30.750.44">
    <property type="match status" value="1"/>
</dbReference>
<evidence type="ECO:0000256" key="4">
    <source>
        <dbReference type="ARBA" id="ARBA00022670"/>
    </source>
</evidence>
<dbReference type="InterPro" id="IPR029414">
    <property type="entry name" value="Tricorn_PDZ"/>
</dbReference>
<keyword evidence="3 7" id="KW-0963">Cytoplasm</keyword>
<dbReference type="Pfam" id="PF26550">
    <property type="entry name" value="Tricorn_2nd"/>
    <property type="match status" value="1"/>
</dbReference>
<feature type="active site" description="Charge relay system" evidence="8">
    <location>
        <position position="1020"/>
    </location>
</feature>
<dbReference type="InterPro" id="IPR005151">
    <property type="entry name" value="Tail-specific_protease"/>
</dbReference>
<dbReference type="SMART" id="SM00245">
    <property type="entry name" value="TSPc"/>
    <property type="match status" value="1"/>
</dbReference>
<evidence type="ECO:0000256" key="6">
    <source>
        <dbReference type="ARBA" id="ARBA00022825"/>
    </source>
</evidence>
<dbReference type="AlphaFoldDB" id="A0A8J6XXH7"/>
<name>A0A8J6XXH7_9BACT</name>
<accession>A0A8J6XXH7</accession>
<gene>
    <name evidence="12" type="ORF">IFK94_15355</name>
</gene>
<comment type="subcellular location">
    <subcellularLocation>
        <location evidence="1 7">Cytoplasm</location>
    </subcellularLocation>
</comment>
<dbReference type="EMBL" id="JACXWD010000100">
    <property type="protein sequence ID" value="MBD3869498.1"/>
    <property type="molecule type" value="Genomic_DNA"/>
</dbReference>
<feature type="domain" description="Tail specific protease" evidence="11">
    <location>
        <begin position="837"/>
        <end position="1031"/>
    </location>
</feature>
<organism evidence="12 13">
    <name type="scientific">Candidatus Polarisedimenticola svalbardensis</name>
    <dbReference type="NCBI Taxonomy" id="2886004"/>
    <lineage>
        <taxon>Bacteria</taxon>
        <taxon>Pseudomonadati</taxon>
        <taxon>Acidobacteriota</taxon>
        <taxon>Candidatus Polarisedimenticolia</taxon>
        <taxon>Candidatus Polarisedimenticolales</taxon>
        <taxon>Candidatus Polarisedimenticolaceae</taxon>
        <taxon>Candidatus Polarisedimenticola</taxon>
    </lineage>
</organism>
<dbReference type="InterPro" id="IPR028204">
    <property type="entry name" value="Tricorn_C1"/>
</dbReference>
<comment type="similarity">
    <text evidence="2 7">Belongs to the peptidase S41B family.</text>
</comment>
<evidence type="ECO:0000256" key="5">
    <source>
        <dbReference type="ARBA" id="ARBA00022801"/>
    </source>
</evidence>
<evidence type="ECO:0000256" key="9">
    <source>
        <dbReference type="SAM" id="MobiDB-lite"/>
    </source>
</evidence>
<evidence type="ECO:0000256" key="2">
    <source>
        <dbReference type="ARBA" id="ARBA00008524"/>
    </source>
</evidence>
<protein>
    <recommendedName>
        <fullName evidence="7">Tricorn protease homolog</fullName>
        <ecNumber evidence="7">3.4.21.-</ecNumber>
    </recommendedName>
</protein>
<dbReference type="GO" id="GO:0008236">
    <property type="term" value="F:serine-type peptidase activity"/>
    <property type="evidence" value="ECO:0007669"/>
    <property type="project" value="UniProtKB-UniRule"/>
</dbReference>
<dbReference type="Proteomes" id="UP000648239">
    <property type="component" value="Unassembled WGS sequence"/>
</dbReference>
<dbReference type="PIRSF" id="PIRSF036421">
    <property type="entry name" value="Tricorn_protease"/>
    <property type="match status" value="1"/>
</dbReference>
<reference evidence="12 13" key="1">
    <citation type="submission" date="2020-08" db="EMBL/GenBank/DDBJ databases">
        <title>Acidobacteriota in marine sediments use diverse sulfur dissimilation pathways.</title>
        <authorList>
            <person name="Wasmund K."/>
        </authorList>
    </citation>
    <scope>NUCLEOTIDE SEQUENCE [LARGE SCALE GENOMIC DNA]</scope>
    <source>
        <strain evidence="12">MAG AM4</strain>
    </source>
</reference>
<dbReference type="InterPro" id="IPR012393">
    <property type="entry name" value="Tricorn_protease"/>
</dbReference>
<feature type="compositionally biased region" description="Acidic residues" evidence="9">
    <location>
        <begin position="539"/>
        <end position="552"/>
    </location>
</feature>
<dbReference type="SUPFAM" id="SSF69322">
    <property type="entry name" value="Tricorn protease domain 2"/>
    <property type="match status" value="1"/>
</dbReference>
<dbReference type="Gene3D" id="3.90.226.10">
    <property type="entry name" value="2-enoyl-CoA Hydratase, Chain A, domain 1"/>
    <property type="match status" value="1"/>
</dbReference>
<dbReference type="CDD" id="cd07562">
    <property type="entry name" value="Peptidase_S41_TRI"/>
    <property type="match status" value="1"/>
</dbReference>
<dbReference type="GO" id="GO:0005737">
    <property type="term" value="C:cytoplasm"/>
    <property type="evidence" value="ECO:0007669"/>
    <property type="project" value="UniProtKB-SubCell"/>
</dbReference>
<keyword evidence="5 7" id="KW-0378">Hydrolase</keyword>
<dbReference type="GO" id="GO:0006508">
    <property type="term" value="P:proteolysis"/>
    <property type="evidence" value="ECO:0007669"/>
    <property type="project" value="UniProtKB-UniRule"/>
</dbReference>
<evidence type="ECO:0000256" key="8">
    <source>
        <dbReference type="PIRSR" id="PIRSR036421-1"/>
    </source>
</evidence>
<dbReference type="Pfam" id="PF14685">
    <property type="entry name" value="PDZ_Tricorn"/>
    <property type="match status" value="1"/>
</dbReference>
<keyword evidence="4 7" id="KW-0645">Protease</keyword>
<dbReference type="SUPFAM" id="SSF52096">
    <property type="entry name" value="ClpP/crotonase"/>
    <property type="match status" value="1"/>
</dbReference>
<dbReference type="PANTHER" id="PTHR43253:SF1">
    <property type="entry name" value="TRICORN PROTEASE HOMOLOG 2-RELATED"/>
    <property type="match status" value="1"/>
</dbReference>
<comment type="caution">
    <text evidence="12">The sequence shown here is derived from an EMBL/GenBank/DDBJ whole genome shotgun (WGS) entry which is preliminary data.</text>
</comment>
<feature type="chain" id="PRO_5035254072" description="Tricorn protease homolog" evidence="10">
    <location>
        <begin position="22"/>
        <end position="1077"/>
    </location>
</feature>
<dbReference type="Pfam" id="PF26549">
    <property type="entry name" value="Tricorn_N"/>
    <property type="match status" value="1"/>
</dbReference>
<dbReference type="Pfam" id="PF03572">
    <property type="entry name" value="Peptidase_S41"/>
    <property type="match status" value="1"/>
</dbReference>
<dbReference type="InterPro" id="IPR029045">
    <property type="entry name" value="ClpP/crotonase-like_dom_sf"/>
</dbReference>
<feature type="active site" description="Charge relay system" evidence="8">
    <location>
        <position position="738"/>
    </location>
</feature>
<dbReference type="SUPFAM" id="SSF50156">
    <property type="entry name" value="PDZ domain-like"/>
    <property type="match status" value="1"/>
</dbReference>
<sequence length="1077" mass="118437">MKTRIGILLVIALVARLPASAAGNARLLQTPSVSQDLVAFGYAGDVWVAPRDGGEARRLATGPGGEIDPHFSPDGSMVAFSGEYDGNVDVYVVPIEGGEPSRLTWHPGADNVRGWTLDGKAVLFGSGRINAPRDQPRFFSVGLDGGMPQALPLHRIEDGRLSPDGKRLAYQVVSPWDSGWRNYRGGQANPIRIIDLKTLEVEKLPWEGSNDLSPVWLGDTIFFLSDRDFAMNIWSFNTATGSLAQRTRFKTFDCRALEGGAGRLVFENGGELYTMDAAAGEPLKLDIVLRGNFPWARPHWEDVSGQIRSASVSSSGQRGVFEARGDIFTIPAEKGDARNLTRSPGVADRDPAWSPDGKSIAWFSDQGGEYGLVIADQYGRNSRRVELPDPTFYYTLRWSPDSTHLAYGDADRNLWMLKVDGGTPQKIDNERFAHPNRLIYPEWSPDSRWIAYSRKLTNQFNAVFVYSLESGESTQVTDGMSDSQSPAWDRSGKYIYFLGSTDYGLNVGWLDMSSIERPLNYSIYLAVLDRDDPSPLAPESDDEDAAPEEAGDESGKSDDVPAVTIDFEGLEGRIIALSVPARGFTSLKAGAEGIIFYGEQVRNEPGVTLHRYNLKDRKASRVMGGVSAFELSADGKKLLYGAAAGGYNIVDASGEPKPGDGSLDLSGLRMKVDPPAEWRQMFREAWRYQRDFFYVENVHGLDMDWAYEAYAPWVEHVRHRADLTYILDLLGAETSVGHSFTGGGDEPDVESVPVGLLGADYEVHKDRYRIRRIYTGENWNPGLRAPLSGPGIDVGEGDYLLAVDGVELTADMNLYSLFDKSAGLQTVLTLNTKPAMAGSREVTVVPVSSETALRQRQWIDDNRLKVDELSGGRLAYVWVPNTGDGGYTNFNRYFFAQQDRQGVIIDERYNHGGLIADYIVDLLSRDLLGYFSNPVGEGQPFTAPNGAVWGPKVMIINEMAGSGGDMLPYMFKLKEIGPLVGTTTWGGLVGIFDVPGLVDGGFMTAPRSGFYDIHGKWAVENQGVFPDIVVEQDPSQIAQGRDTQLERAVAEALRLLEEQPVDLQPRPADPVRVIRPE</sequence>
<proteinExistence type="inferred from homology"/>
<dbReference type="Gene3D" id="2.130.10.10">
    <property type="entry name" value="YVTN repeat-like/Quinoprotein amine dehydrogenase"/>
    <property type="match status" value="1"/>
</dbReference>
<keyword evidence="6 7" id="KW-0720">Serine protease</keyword>
<evidence type="ECO:0000259" key="11">
    <source>
        <dbReference type="SMART" id="SM00245"/>
    </source>
</evidence>
<comment type="function">
    <text evidence="7">Degrades oligopeptides.</text>
</comment>
<dbReference type="InterPro" id="IPR036034">
    <property type="entry name" value="PDZ_sf"/>
</dbReference>
<evidence type="ECO:0000256" key="3">
    <source>
        <dbReference type="ARBA" id="ARBA00022490"/>
    </source>
</evidence>
<dbReference type="PANTHER" id="PTHR43253">
    <property type="entry name" value="TRICORN PROTEASE HOMOLOG 2-RELATED"/>
    <property type="match status" value="1"/>
</dbReference>
<feature type="region of interest" description="Disordered" evidence="9">
    <location>
        <begin position="533"/>
        <end position="560"/>
    </location>
</feature>
<feature type="active site" description="Nucleophile" evidence="8">
    <location>
        <position position="962"/>
    </location>
</feature>
<dbReference type="SUPFAM" id="SSF69304">
    <property type="entry name" value="Tricorn protease N-terminal domain"/>
    <property type="match status" value="1"/>
</dbReference>
<evidence type="ECO:0000313" key="13">
    <source>
        <dbReference type="Proteomes" id="UP000648239"/>
    </source>
</evidence>
<evidence type="ECO:0000256" key="1">
    <source>
        <dbReference type="ARBA" id="ARBA00004496"/>
    </source>
</evidence>
<dbReference type="EC" id="3.4.21.-" evidence="7"/>
<evidence type="ECO:0000256" key="7">
    <source>
        <dbReference type="PIRNR" id="PIRNR036421"/>
    </source>
</evidence>
<dbReference type="InterPro" id="IPR015943">
    <property type="entry name" value="WD40/YVTN_repeat-like_dom_sf"/>
</dbReference>
<dbReference type="Gene3D" id="2.30.42.10">
    <property type="match status" value="1"/>
</dbReference>
<keyword evidence="10" id="KW-0732">Signal</keyword>
<feature type="signal peptide" evidence="10">
    <location>
        <begin position="1"/>
        <end position="21"/>
    </location>
</feature>
<evidence type="ECO:0000256" key="10">
    <source>
        <dbReference type="SAM" id="SignalP"/>
    </source>
</evidence>